<sequence>MQILEAHQRKPSASPDYFQEAMGKTISVGVSGYRVPRPVHHLIDRQRRHSPDQMQISAPLACPYPPPLCRPVTHSLRIRMKSDDEEDEASPIVFKRRIFGKENREICTQTSQLAPPPTPESRSPCFNRPDCSTIRCTTMHISALCLPSIPYIPVRTDGPLLVCCGRGRGHAPIAIPNPALDPAAGAAKRVLDSEVGHPRHALPAASVQFAEVKTTVPVGLLVLEVIVGAVEPVGVLTPVDMIPQGVKEVIKRIKPPVMGGIFTVDEDMGGIREMEIGRVVPPFLRAELLRAPDTLAPQQVPPIPYGGPLHGRMISVLPYSQVNSIASNLVHANSSSPRGCDEVQNIQCREEFYQSWHVGPHTLRSRRTPATQVIKKDGQLRRGRGRRLNLGEEVTG</sequence>
<keyword evidence="2" id="KW-1185">Reference proteome</keyword>
<protein>
    <submittedName>
        <fullName evidence="1">Uncharacterized protein</fullName>
    </submittedName>
</protein>
<dbReference type="Proteomes" id="UP000269721">
    <property type="component" value="Unassembled WGS sequence"/>
</dbReference>
<gene>
    <name evidence="1" type="ORF">BDK51DRAFT_46739</name>
</gene>
<accession>A0A4P9W8W0</accession>
<evidence type="ECO:0000313" key="2">
    <source>
        <dbReference type="Proteomes" id="UP000269721"/>
    </source>
</evidence>
<evidence type="ECO:0000313" key="1">
    <source>
        <dbReference type="EMBL" id="RKO86616.1"/>
    </source>
</evidence>
<dbReference type="AlphaFoldDB" id="A0A4P9W8W0"/>
<organism evidence="1 2">
    <name type="scientific">Blyttiomyces helicus</name>
    <dbReference type="NCBI Taxonomy" id="388810"/>
    <lineage>
        <taxon>Eukaryota</taxon>
        <taxon>Fungi</taxon>
        <taxon>Fungi incertae sedis</taxon>
        <taxon>Chytridiomycota</taxon>
        <taxon>Chytridiomycota incertae sedis</taxon>
        <taxon>Chytridiomycetes</taxon>
        <taxon>Chytridiomycetes incertae sedis</taxon>
        <taxon>Blyttiomyces</taxon>
    </lineage>
</organism>
<name>A0A4P9W8W0_9FUNG</name>
<reference evidence="2" key="1">
    <citation type="journal article" date="2018" name="Nat. Microbiol.">
        <title>Leveraging single-cell genomics to expand the fungal tree of life.</title>
        <authorList>
            <person name="Ahrendt S.R."/>
            <person name="Quandt C.A."/>
            <person name="Ciobanu D."/>
            <person name="Clum A."/>
            <person name="Salamov A."/>
            <person name="Andreopoulos B."/>
            <person name="Cheng J.F."/>
            <person name="Woyke T."/>
            <person name="Pelin A."/>
            <person name="Henrissat B."/>
            <person name="Reynolds N.K."/>
            <person name="Benny G.L."/>
            <person name="Smith M.E."/>
            <person name="James T.Y."/>
            <person name="Grigoriev I.V."/>
        </authorList>
    </citation>
    <scope>NUCLEOTIDE SEQUENCE [LARGE SCALE GENOMIC DNA]</scope>
</reference>
<dbReference type="EMBL" id="KZ998048">
    <property type="protein sequence ID" value="RKO86616.1"/>
    <property type="molecule type" value="Genomic_DNA"/>
</dbReference>
<proteinExistence type="predicted"/>